<dbReference type="Pfam" id="PF09137">
    <property type="entry name" value="Glucodextran_N"/>
    <property type="match status" value="1"/>
</dbReference>
<evidence type="ECO:0000256" key="3">
    <source>
        <dbReference type="ARBA" id="ARBA00023295"/>
    </source>
</evidence>
<dbReference type="PANTHER" id="PTHR31616:SF0">
    <property type="entry name" value="GLUCAN 1,4-ALPHA-GLUCOSIDASE"/>
    <property type="match status" value="1"/>
</dbReference>
<dbReference type="CDD" id="cd07430">
    <property type="entry name" value="GH15_N"/>
    <property type="match status" value="1"/>
</dbReference>
<evidence type="ECO:0000259" key="5">
    <source>
        <dbReference type="Pfam" id="PF09137"/>
    </source>
</evidence>
<dbReference type="InterPro" id="IPR012341">
    <property type="entry name" value="6hp_glycosidase-like_sf"/>
</dbReference>
<keyword evidence="2" id="KW-0378">Hydrolase</keyword>
<comment type="similarity">
    <text evidence="1">Belongs to the glycosyl hydrolase 15 family.</text>
</comment>
<feature type="domain" description="GH15-like" evidence="4">
    <location>
        <begin position="377"/>
        <end position="687"/>
    </location>
</feature>
<protein>
    <submittedName>
        <fullName evidence="6">Glucan 1,4-alpha-glucosidase</fullName>
    </submittedName>
</protein>
<dbReference type="SUPFAM" id="SSF74650">
    <property type="entry name" value="Galactose mutarotase-like"/>
    <property type="match status" value="1"/>
</dbReference>
<reference evidence="6 7" key="1">
    <citation type="journal article" date="2017" name="Antonie Van Leeuwenhoek">
        <title>Rhizobium rhizosphaerae sp. nov., a novel species isolated from rice rhizosphere.</title>
        <authorList>
            <person name="Zhao J.J."/>
            <person name="Zhang J."/>
            <person name="Zhang R.J."/>
            <person name="Zhang C.W."/>
            <person name="Yin H.Q."/>
            <person name="Zhang X.X."/>
        </authorList>
    </citation>
    <scope>NUCLEOTIDE SEQUENCE [LARGE SCALE GENOMIC DNA]</scope>
    <source>
        <strain evidence="6 7">RD15</strain>
    </source>
</reference>
<evidence type="ECO:0000259" key="4">
    <source>
        <dbReference type="Pfam" id="PF00723"/>
    </source>
</evidence>
<dbReference type="InterPro" id="IPR008928">
    <property type="entry name" value="6-hairpin_glycosidase_sf"/>
</dbReference>
<feature type="domain" description="Glucodextranase N-terminal" evidence="5">
    <location>
        <begin position="13"/>
        <end position="276"/>
    </location>
</feature>
<proteinExistence type="inferred from homology"/>
<dbReference type="EMBL" id="MSPX01000004">
    <property type="protein sequence ID" value="OQP87278.1"/>
    <property type="molecule type" value="Genomic_DNA"/>
</dbReference>
<evidence type="ECO:0000256" key="2">
    <source>
        <dbReference type="ARBA" id="ARBA00022801"/>
    </source>
</evidence>
<comment type="caution">
    <text evidence="6">The sequence shown here is derived from an EMBL/GenBank/DDBJ whole genome shotgun (WGS) entry which is preliminary data.</text>
</comment>
<dbReference type="RefSeq" id="WP_081175200.1">
    <property type="nucleotide sequence ID" value="NZ_MSPX01000004.1"/>
</dbReference>
<dbReference type="PANTHER" id="PTHR31616">
    <property type="entry name" value="TREHALASE"/>
    <property type="match status" value="1"/>
</dbReference>
<dbReference type="InterPro" id="IPR006425">
    <property type="entry name" value="Glucoamylase_bac"/>
</dbReference>
<dbReference type="InterPro" id="IPR014718">
    <property type="entry name" value="GH-type_carb-bd"/>
</dbReference>
<dbReference type="PROSITE" id="PS00820">
    <property type="entry name" value="GLUCOAMYLASE"/>
    <property type="match status" value="1"/>
</dbReference>
<dbReference type="InterPro" id="IPR011613">
    <property type="entry name" value="GH15-like"/>
</dbReference>
<keyword evidence="7" id="KW-1185">Reference proteome</keyword>
<name>A0ABX3PGR7_9HYPH</name>
<dbReference type="Pfam" id="PF00723">
    <property type="entry name" value="Glyco_hydro_15"/>
    <property type="match status" value="1"/>
</dbReference>
<evidence type="ECO:0000313" key="6">
    <source>
        <dbReference type="EMBL" id="OQP87278.1"/>
    </source>
</evidence>
<accession>A0ABX3PGR7</accession>
<dbReference type="SUPFAM" id="SSF48208">
    <property type="entry name" value="Six-hairpin glycosidases"/>
    <property type="match status" value="1"/>
</dbReference>
<dbReference type="Proteomes" id="UP000192652">
    <property type="component" value="Unassembled WGS sequence"/>
</dbReference>
<gene>
    <name evidence="6" type="ORF">BTR14_07200</name>
</gene>
<evidence type="ECO:0000256" key="1">
    <source>
        <dbReference type="ARBA" id="ARBA00006188"/>
    </source>
</evidence>
<dbReference type="Gene3D" id="1.50.10.10">
    <property type="match status" value="1"/>
</dbReference>
<keyword evidence="3" id="KW-0326">Glycosidase</keyword>
<dbReference type="InterPro" id="IPR046966">
    <property type="entry name" value="Glucoamylase_active_site"/>
</dbReference>
<dbReference type="NCBIfam" id="TIGR01535">
    <property type="entry name" value="glucan_glucosid"/>
    <property type="match status" value="1"/>
</dbReference>
<dbReference type="Gene3D" id="2.70.98.10">
    <property type="match status" value="1"/>
</dbReference>
<dbReference type="InterPro" id="IPR015220">
    <property type="entry name" value="Glucodextranase_N"/>
</dbReference>
<sequence length="814" mass="87785">MSSEPVLSATSVAPGAPGIAGRWTSSAKSGLGTALSAASPVWFTLSHGIVNEVYHPRVDLACTRDLGLLVTRDDGYFSEEKRHAAHACHWLHDGIPAFHLENTAHDGAYAIDKTVLTDPRRPVLLQKIRFRALAGSIADYRVHALLSPHLVNAGADNSAWTGHYKGFPMLFASGKGQFLALASSLPWAAMSAGYVGQSDGWHQLSETGRLERYERALDGNVALTGLIGFGPQEDTALLALAFGASEAETGYHALASLQDGYEGAARAYVAGWQAFQRDLLPLESGGRKGAHLYRASTAVLGLHRSLAFRGPAVASLSIPWGFNKGDDDLGGYHLVWPRDLVETAGGYLACGLTENALEILGYLRTIQEEDGHWPQNAWLDGTPYWTGVQMDECGFPLLLLDALHRMGTLTGEDLAGYLPMVERAVAYLLQNGPVTGEDRWEEDAGYSPFTLAVEIAALLAAADTLEACGRAAGAALARETADCWNEQIERWTYVRDNGTARALSIDGYYVRIAAADTADAASPNHGFVPIKNRPPESGTYATDAIVSPDALALVRFGLRAADDPRILATVKVIDAQLCAALPQGPVWYRYSEDGYGEKADGDPFDGTGIGRPWPLLTGERAHYEIAAGRLDRAGDLLETFAACAGPGGLLPEQVWDGEDLPERELLRGGPSGSAMPLVWAHAEYIKLLRSLKDGRVFDMPPQGPRRYLRDATGSAIRIWRFNNRIREIPPGKALRLDLTAAATLRWSADGWTSVQESRTAAPLFGLHSVTLPVADLPAGTRIAFTFFWTEAQHWEGEDFAVEVVAEPEAPSAVG</sequence>
<organism evidence="6 7">
    <name type="scientific">Xaviernesmea rhizosphaerae</name>
    <dbReference type="NCBI Taxonomy" id="1672749"/>
    <lineage>
        <taxon>Bacteria</taxon>
        <taxon>Pseudomonadati</taxon>
        <taxon>Pseudomonadota</taxon>
        <taxon>Alphaproteobacteria</taxon>
        <taxon>Hyphomicrobiales</taxon>
        <taxon>Rhizobiaceae</taxon>
        <taxon>Rhizobium/Agrobacterium group</taxon>
        <taxon>Xaviernesmea</taxon>
    </lineage>
</organism>
<dbReference type="InterPro" id="IPR011013">
    <property type="entry name" value="Gal_mutarotase_sf_dom"/>
</dbReference>
<evidence type="ECO:0000313" key="7">
    <source>
        <dbReference type="Proteomes" id="UP000192652"/>
    </source>
</evidence>